<name>A0A1Y2DYY7_9PEZI</name>
<reference evidence="2 3" key="1">
    <citation type="submission" date="2016-07" db="EMBL/GenBank/DDBJ databases">
        <title>Pervasive Adenine N6-methylation of Active Genes in Fungi.</title>
        <authorList>
            <consortium name="DOE Joint Genome Institute"/>
            <person name="Mondo S.J."/>
            <person name="Dannebaum R.O."/>
            <person name="Kuo R.C."/>
            <person name="Labutti K."/>
            <person name="Haridas S."/>
            <person name="Kuo A."/>
            <person name="Salamov A."/>
            <person name="Ahrendt S.R."/>
            <person name="Lipzen A."/>
            <person name="Sullivan W."/>
            <person name="Andreopoulos W.B."/>
            <person name="Clum A."/>
            <person name="Lindquist E."/>
            <person name="Daum C."/>
            <person name="Ramamoorthy G.K."/>
            <person name="Gryganskyi A."/>
            <person name="Culley D."/>
            <person name="Magnuson J.K."/>
            <person name="James T.Y."/>
            <person name="O'Malley M.A."/>
            <person name="Stajich J.E."/>
            <person name="Spatafora J.W."/>
            <person name="Visel A."/>
            <person name="Grigoriev I.V."/>
        </authorList>
    </citation>
    <scope>NUCLEOTIDE SEQUENCE [LARGE SCALE GENOMIC DNA]</scope>
    <source>
        <strain evidence="2 3">CBS 129021</strain>
    </source>
</reference>
<dbReference type="RefSeq" id="XP_040715843.1">
    <property type="nucleotide sequence ID" value="XM_040860348.1"/>
</dbReference>
<comment type="caution">
    <text evidence="2">The sequence shown here is derived from an EMBL/GenBank/DDBJ whole genome shotgun (WGS) entry which is preliminary data.</text>
</comment>
<protein>
    <submittedName>
        <fullName evidence="2">Uncharacterized protein</fullName>
    </submittedName>
</protein>
<proteinExistence type="predicted"/>
<dbReference type="GeneID" id="63776560"/>
<gene>
    <name evidence="2" type="ORF">BCR38DRAFT_435075</name>
</gene>
<sequence>MDFFIGYWPSEILWRWPPALAWHPHDTAGRAPVTTPIGNEPHNDWKDPCIS</sequence>
<dbReference type="EMBL" id="MCFJ01000007">
    <property type="protein sequence ID" value="ORY64429.1"/>
    <property type="molecule type" value="Genomic_DNA"/>
</dbReference>
<organism evidence="2 3">
    <name type="scientific">Pseudomassariella vexata</name>
    <dbReference type="NCBI Taxonomy" id="1141098"/>
    <lineage>
        <taxon>Eukaryota</taxon>
        <taxon>Fungi</taxon>
        <taxon>Dikarya</taxon>
        <taxon>Ascomycota</taxon>
        <taxon>Pezizomycotina</taxon>
        <taxon>Sordariomycetes</taxon>
        <taxon>Xylariomycetidae</taxon>
        <taxon>Amphisphaeriales</taxon>
        <taxon>Pseudomassariaceae</taxon>
        <taxon>Pseudomassariella</taxon>
    </lineage>
</organism>
<accession>A0A1Y2DYY7</accession>
<keyword evidence="3" id="KW-1185">Reference proteome</keyword>
<dbReference type="Proteomes" id="UP000193689">
    <property type="component" value="Unassembled WGS sequence"/>
</dbReference>
<evidence type="ECO:0000313" key="2">
    <source>
        <dbReference type="EMBL" id="ORY64429.1"/>
    </source>
</evidence>
<feature type="compositionally biased region" description="Basic and acidic residues" evidence="1">
    <location>
        <begin position="41"/>
        <end position="51"/>
    </location>
</feature>
<evidence type="ECO:0000256" key="1">
    <source>
        <dbReference type="SAM" id="MobiDB-lite"/>
    </source>
</evidence>
<evidence type="ECO:0000313" key="3">
    <source>
        <dbReference type="Proteomes" id="UP000193689"/>
    </source>
</evidence>
<dbReference type="InParanoid" id="A0A1Y2DYY7"/>
<dbReference type="AlphaFoldDB" id="A0A1Y2DYY7"/>
<feature type="region of interest" description="Disordered" evidence="1">
    <location>
        <begin position="31"/>
        <end position="51"/>
    </location>
</feature>